<dbReference type="OrthoDB" id="1417318at2"/>
<accession>A0A437KT43</accession>
<proteinExistence type="predicted"/>
<gene>
    <name evidence="1" type="ORF">EOD40_11095</name>
</gene>
<sequence length="222" mass="25894">MNKPEANIDFTISTYVINLFKHPDSLSHIKKQFDNRNEFTVNYLECFEDEQEAIHLWRNITKIVQLAMEADENVIIICKNTHEFTPFYSKQILLNSIIGAAEQGVNILFGGIGVFGQAIPVTKNRFWIDTFQQTPFIILFRPIFELILREPFTEKDTVDLKLSEMTSHKMVMYPYISVRKKIEDSISSSLKNDEVNNIDMFDIAQKRLSKIDTIAQMYQEIK</sequence>
<dbReference type="EMBL" id="SACJ01000006">
    <property type="protein sequence ID" value="RVT75306.1"/>
    <property type="molecule type" value="Genomic_DNA"/>
</dbReference>
<dbReference type="AlphaFoldDB" id="A0A437KT43"/>
<evidence type="ECO:0000313" key="1">
    <source>
        <dbReference type="EMBL" id="RVT75306.1"/>
    </source>
</evidence>
<dbReference type="RefSeq" id="WP_128195511.1">
    <property type="nucleotide sequence ID" value="NZ_SACJ01000006.1"/>
</dbReference>
<reference evidence="1 2" key="1">
    <citation type="submission" date="2019-01" db="EMBL/GenBank/DDBJ databases">
        <authorList>
            <person name="Chen W.-M."/>
        </authorList>
    </citation>
    <scope>NUCLEOTIDE SEQUENCE [LARGE SCALE GENOMIC DNA]</scope>
    <source>
        <strain evidence="1 2">BBQ-12</strain>
    </source>
</reference>
<organism evidence="1 2">
    <name type="scientific">Flavobacterium sufflavum</name>
    <dbReference type="NCBI Taxonomy" id="1921138"/>
    <lineage>
        <taxon>Bacteria</taxon>
        <taxon>Pseudomonadati</taxon>
        <taxon>Bacteroidota</taxon>
        <taxon>Flavobacteriia</taxon>
        <taxon>Flavobacteriales</taxon>
        <taxon>Flavobacteriaceae</taxon>
        <taxon>Flavobacterium</taxon>
    </lineage>
</organism>
<comment type="caution">
    <text evidence="1">The sequence shown here is derived from an EMBL/GenBank/DDBJ whole genome shotgun (WGS) entry which is preliminary data.</text>
</comment>
<keyword evidence="2" id="KW-1185">Reference proteome</keyword>
<protein>
    <submittedName>
        <fullName evidence="1">Uncharacterized protein</fullName>
    </submittedName>
</protein>
<evidence type="ECO:0000313" key="2">
    <source>
        <dbReference type="Proteomes" id="UP000285211"/>
    </source>
</evidence>
<name>A0A437KT43_9FLAO</name>
<dbReference type="Proteomes" id="UP000285211">
    <property type="component" value="Unassembled WGS sequence"/>
</dbReference>